<feature type="region of interest" description="Disordered" evidence="1">
    <location>
        <begin position="1"/>
        <end position="22"/>
    </location>
</feature>
<keyword evidence="3" id="KW-1185">Reference proteome</keyword>
<organism evidence="2 3">
    <name type="scientific">Phytophthora oleae</name>
    <dbReference type="NCBI Taxonomy" id="2107226"/>
    <lineage>
        <taxon>Eukaryota</taxon>
        <taxon>Sar</taxon>
        <taxon>Stramenopiles</taxon>
        <taxon>Oomycota</taxon>
        <taxon>Peronosporomycetes</taxon>
        <taxon>Peronosporales</taxon>
        <taxon>Peronosporaceae</taxon>
        <taxon>Phytophthora</taxon>
    </lineage>
</organism>
<accession>A0ABD3FWL2</accession>
<dbReference type="Proteomes" id="UP001632037">
    <property type="component" value="Unassembled WGS sequence"/>
</dbReference>
<reference evidence="2 3" key="1">
    <citation type="submission" date="2024-09" db="EMBL/GenBank/DDBJ databases">
        <title>Genome sequencing and assembly of Phytophthora oleae, isolate VK10A, causative agent of rot of olive drupes.</title>
        <authorList>
            <person name="Conti Taguali S."/>
            <person name="Riolo M."/>
            <person name="La Spada F."/>
            <person name="Cacciola S.O."/>
            <person name="Dionisio G."/>
        </authorList>
    </citation>
    <scope>NUCLEOTIDE SEQUENCE [LARGE SCALE GENOMIC DNA]</scope>
    <source>
        <strain evidence="2 3">VK10A</strain>
    </source>
</reference>
<sequence length="122" mass="13757">MSTPTTQNDSNNPAASSTTRLTPYEHMRQLLAVQNGNAGRVVSAVEDLQAILKNCPEQRDTITIRMKLLWVSDHQHRQLRLARVHFVDADSPEPLDELLKVFRDPYQANAQTIDAMLFTATV</sequence>
<dbReference type="AlphaFoldDB" id="A0ABD3FWL2"/>
<gene>
    <name evidence="2" type="ORF">V7S43_004386</name>
</gene>
<evidence type="ECO:0000313" key="2">
    <source>
        <dbReference type="EMBL" id="KAL3670070.1"/>
    </source>
</evidence>
<name>A0ABD3FWL2_9STRA</name>
<protein>
    <submittedName>
        <fullName evidence="2">Uncharacterized protein</fullName>
    </submittedName>
</protein>
<dbReference type="EMBL" id="JBIMZQ010000007">
    <property type="protein sequence ID" value="KAL3670070.1"/>
    <property type="molecule type" value="Genomic_DNA"/>
</dbReference>
<evidence type="ECO:0000313" key="3">
    <source>
        <dbReference type="Proteomes" id="UP001632037"/>
    </source>
</evidence>
<evidence type="ECO:0000256" key="1">
    <source>
        <dbReference type="SAM" id="MobiDB-lite"/>
    </source>
</evidence>
<comment type="caution">
    <text evidence="2">The sequence shown here is derived from an EMBL/GenBank/DDBJ whole genome shotgun (WGS) entry which is preliminary data.</text>
</comment>
<feature type="compositionally biased region" description="Polar residues" evidence="1">
    <location>
        <begin position="1"/>
        <end position="21"/>
    </location>
</feature>
<proteinExistence type="predicted"/>